<proteinExistence type="inferred from homology"/>
<dbReference type="InterPro" id="IPR035906">
    <property type="entry name" value="MetI-like_sf"/>
</dbReference>
<evidence type="ECO:0000256" key="4">
    <source>
        <dbReference type="ARBA" id="ARBA00022475"/>
    </source>
</evidence>
<evidence type="ECO:0000256" key="8">
    <source>
        <dbReference type="RuleBase" id="RU363032"/>
    </source>
</evidence>
<feature type="transmembrane region" description="Helical" evidence="8">
    <location>
        <begin position="198"/>
        <end position="223"/>
    </location>
</feature>
<keyword evidence="4" id="KW-1003">Cell membrane</keyword>
<evidence type="ECO:0000256" key="6">
    <source>
        <dbReference type="ARBA" id="ARBA00022989"/>
    </source>
</evidence>
<keyword evidence="6 8" id="KW-1133">Transmembrane helix</keyword>
<comment type="similarity">
    <text evidence="2">Belongs to the binding-protein-dependent transport system permease family. CysTW subfamily.</text>
</comment>
<dbReference type="PANTHER" id="PTHR42929">
    <property type="entry name" value="INNER MEMBRANE ABC TRANSPORTER PERMEASE PROTEIN YDCU-RELATED-RELATED"/>
    <property type="match status" value="1"/>
</dbReference>
<feature type="transmembrane region" description="Helical" evidence="8">
    <location>
        <begin position="155"/>
        <end position="177"/>
    </location>
</feature>
<name>A0ABS4C7E7_9PSED</name>
<feature type="domain" description="ABC transmembrane type-1" evidence="9">
    <location>
        <begin position="74"/>
        <end position="275"/>
    </location>
</feature>
<keyword evidence="11" id="KW-1185">Reference proteome</keyword>
<evidence type="ECO:0000256" key="3">
    <source>
        <dbReference type="ARBA" id="ARBA00022448"/>
    </source>
</evidence>
<feature type="transmembrane region" description="Helical" evidence="8">
    <location>
        <begin position="77"/>
        <end position="97"/>
    </location>
</feature>
<evidence type="ECO:0000256" key="7">
    <source>
        <dbReference type="ARBA" id="ARBA00023136"/>
    </source>
</evidence>
<evidence type="ECO:0000256" key="2">
    <source>
        <dbReference type="ARBA" id="ARBA00007069"/>
    </source>
</evidence>
<dbReference type="SUPFAM" id="SSF161098">
    <property type="entry name" value="MetI-like"/>
    <property type="match status" value="1"/>
</dbReference>
<organism evidence="10 11">
    <name type="scientific">Pseudomonas alliivorans</name>
    <dbReference type="NCBI Taxonomy" id="2810613"/>
    <lineage>
        <taxon>Bacteria</taxon>
        <taxon>Pseudomonadati</taxon>
        <taxon>Pseudomonadota</taxon>
        <taxon>Gammaproteobacteria</taxon>
        <taxon>Pseudomonadales</taxon>
        <taxon>Pseudomonadaceae</taxon>
        <taxon>Pseudomonas</taxon>
    </lineage>
</organism>
<dbReference type="Gene3D" id="1.10.3720.10">
    <property type="entry name" value="MetI-like"/>
    <property type="match status" value="1"/>
</dbReference>
<dbReference type="PROSITE" id="PS50928">
    <property type="entry name" value="ABC_TM1"/>
    <property type="match status" value="1"/>
</dbReference>
<dbReference type="EMBL" id="JAFFZW010000004">
    <property type="protein sequence ID" value="MBP0946558.1"/>
    <property type="molecule type" value="Genomic_DNA"/>
</dbReference>
<reference evidence="10 11" key="1">
    <citation type="journal article" date="2022" name="Syst. Appl. Microbiol.">
        <title>Pseudomonas alliivorans sp. nov., a plant-pathogenic bacterium isolated from onion foliage in Georgia, USA.</title>
        <authorList>
            <person name="Zhao M."/>
            <person name="Tyson C."/>
            <person name="Chen H.C."/>
            <person name="Paudel S."/>
            <person name="Gitaitis R."/>
            <person name="Kvitko B."/>
            <person name="Dutta B."/>
        </authorList>
    </citation>
    <scope>NUCLEOTIDE SEQUENCE [LARGE SCALE GENOMIC DNA]</scope>
    <source>
        <strain evidence="10 11">20GA0068</strain>
    </source>
</reference>
<dbReference type="RefSeq" id="WP_210042463.1">
    <property type="nucleotide sequence ID" value="NZ_JAFFZW010000004.1"/>
</dbReference>
<evidence type="ECO:0000313" key="10">
    <source>
        <dbReference type="EMBL" id="MBP0946558.1"/>
    </source>
</evidence>
<keyword evidence="5 8" id="KW-0812">Transmembrane</keyword>
<dbReference type="Proteomes" id="UP000673197">
    <property type="component" value="Unassembled WGS sequence"/>
</dbReference>
<feature type="transmembrane region" description="Helical" evidence="8">
    <location>
        <begin position="21"/>
        <end position="41"/>
    </location>
</feature>
<keyword evidence="3 8" id="KW-0813">Transport</keyword>
<gene>
    <name evidence="10" type="ORF">JTJ32_14605</name>
</gene>
<evidence type="ECO:0000313" key="11">
    <source>
        <dbReference type="Proteomes" id="UP000673197"/>
    </source>
</evidence>
<comment type="subcellular location">
    <subcellularLocation>
        <location evidence="1 8">Cell membrane</location>
        <topology evidence="1 8">Multi-pass membrane protein</topology>
    </subcellularLocation>
</comment>
<protein>
    <submittedName>
        <fullName evidence="10">ABC transporter permease</fullName>
    </submittedName>
</protein>
<sequence length="292" mass="32586">MSLSVNQRQRLLSGALAAPSMSFMLFFFILPSLLLLLYSFWSARSFVIDPTFNVDNYVRTLSAAGFWRTGVTGLSNGIWTAIASVVLSFPAAYYIVYRSINNNAFYLILLSWFSSYLVRVYAWRTILGTNGLINTTLMQFGLIKEPLEFLLFSPFASVITLVHIMFPFALLLLVSALRDVKTDYLEAARDMGASKFQVLTKVIIPMSYKGIVSAFMFTFILAAGDYITPQLLGGRDGVTNGLLIANQFRSAGNWPLGAAMAFITLALFVAVYLTLTQLMKAFRLSPGRRYHD</sequence>
<keyword evidence="7 8" id="KW-0472">Membrane</keyword>
<feature type="transmembrane region" description="Helical" evidence="8">
    <location>
        <begin position="256"/>
        <end position="275"/>
    </location>
</feature>
<evidence type="ECO:0000259" key="9">
    <source>
        <dbReference type="PROSITE" id="PS50928"/>
    </source>
</evidence>
<dbReference type="CDD" id="cd06261">
    <property type="entry name" value="TM_PBP2"/>
    <property type="match status" value="1"/>
</dbReference>
<evidence type="ECO:0000256" key="5">
    <source>
        <dbReference type="ARBA" id="ARBA00022692"/>
    </source>
</evidence>
<comment type="caution">
    <text evidence="10">The sequence shown here is derived from an EMBL/GenBank/DDBJ whole genome shotgun (WGS) entry which is preliminary data.</text>
</comment>
<dbReference type="PANTHER" id="PTHR42929:SF1">
    <property type="entry name" value="INNER MEMBRANE ABC TRANSPORTER PERMEASE PROTEIN YDCU-RELATED"/>
    <property type="match status" value="1"/>
</dbReference>
<dbReference type="Pfam" id="PF00528">
    <property type="entry name" value="BPD_transp_1"/>
    <property type="match status" value="1"/>
</dbReference>
<dbReference type="InterPro" id="IPR000515">
    <property type="entry name" value="MetI-like"/>
</dbReference>
<evidence type="ECO:0000256" key="1">
    <source>
        <dbReference type="ARBA" id="ARBA00004651"/>
    </source>
</evidence>
<accession>A0ABS4C7E7</accession>
<feature type="transmembrane region" description="Helical" evidence="8">
    <location>
        <begin position="104"/>
        <end position="122"/>
    </location>
</feature>